<sequence length="288" mass="30932">MSLSLDAIAAFSSAAELGSFSAAARRLGKSQSTISEAIANLEIDLGVSLFERSGRQPVLTPAGQQLLSHARQLLDASDALGRVAGLLGGGLEPRLTIVLSDTFQSQALEQMLRRFEQQFPALELETLVAEKEDVIDLVESGRAQLGFVSGLARYPADIGHYPMADASQSNLYVASGHPLATLPEVSREQLAAERELRLNTYYGPPSATLSARCWSAPSYLLLLEMTRLGFGWAELPCWLAVNFGGDELQALNVAGWPKSVRVDLVWSHARQPGRAAAWVLAQLMGTGG</sequence>
<dbReference type="AlphaFoldDB" id="A0A318JI80"/>
<dbReference type="PANTHER" id="PTHR30126">
    <property type="entry name" value="HTH-TYPE TRANSCRIPTIONAL REGULATOR"/>
    <property type="match status" value="1"/>
</dbReference>
<dbReference type="InterPro" id="IPR000847">
    <property type="entry name" value="LysR_HTH_N"/>
</dbReference>
<dbReference type="Gene3D" id="3.40.190.290">
    <property type="match status" value="1"/>
</dbReference>
<evidence type="ECO:0000256" key="4">
    <source>
        <dbReference type="ARBA" id="ARBA00023163"/>
    </source>
</evidence>
<evidence type="ECO:0000259" key="5">
    <source>
        <dbReference type="PROSITE" id="PS50931"/>
    </source>
</evidence>
<dbReference type="InterPro" id="IPR036388">
    <property type="entry name" value="WH-like_DNA-bd_sf"/>
</dbReference>
<dbReference type="SUPFAM" id="SSF46785">
    <property type="entry name" value="Winged helix' DNA-binding domain"/>
    <property type="match status" value="1"/>
</dbReference>
<comment type="caution">
    <text evidence="6">The sequence shown here is derived from an EMBL/GenBank/DDBJ whole genome shotgun (WGS) entry which is preliminary data.</text>
</comment>
<dbReference type="Pfam" id="PF03466">
    <property type="entry name" value="LysR_substrate"/>
    <property type="match status" value="1"/>
</dbReference>
<reference evidence="6 7" key="1">
    <citation type="submission" date="2018-05" db="EMBL/GenBank/DDBJ databases">
        <title>Genomic Encyclopedia of Type Strains, Phase IV (KMG-IV): sequencing the most valuable type-strain genomes for metagenomic binning, comparative biology and taxonomic classification.</title>
        <authorList>
            <person name="Goeker M."/>
        </authorList>
    </citation>
    <scope>NUCLEOTIDE SEQUENCE [LARGE SCALE GENOMIC DNA]</scope>
    <source>
        <strain evidence="6 7">DSM 25134</strain>
    </source>
</reference>
<dbReference type="RefSeq" id="WP_059284802.1">
    <property type="nucleotide sequence ID" value="NZ_LNQU01000008.1"/>
</dbReference>
<keyword evidence="4" id="KW-0804">Transcription</keyword>
<comment type="similarity">
    <text evidence="1">Belongs to the LysR transcriptional regulatory family.</text>
</comment>
<dbReference type="GO" id="GO:0000976">
    <property type="term" value="F:transcription cis-regulatory region binding"/>
    <property type="evidence" value="ECO:0007669"/>
    <property type="project" value="TreeGrafter"/>
</dbReference>
<dbReference type="SUPFAM" id="SSF53850">
    <property type="entry name" value="Periplasmic binding protein-like II"/>
    <property type="match status" value="1"/>
</dbReference>
<protein>
    <submittedName>
        <fullName evidence="6">DNA-binding transcriptional LysR family regulator</fullName>
    </submittedName>
</protein>
<keyword evidence="7" id="KW-1185">Reference proteome</keyword>
<feature type="domain" description="HTH lysR-type" evidence="5">
    <location>
        <begin position="3"/>
        <end position="60"/>
    </location>
</feature>
<name>A0A318JI80_9NEIS</name>
<dbReference type="InterPro" id="IPR005119">
    <property type="entry name" value="LysR_subst-bd"/>
</dbReference>
<dbReference type="PANTHER" id="PTHR30126:SF91">
    <property type="entry name" value="LYSR FAMILY TRANSCRIPTIONAL REGULATOR"/>
    <property type="match status" value="1"/>
</dbReference>
<dbReference type="GO" id="GO:0003700">
    <property type="term" value="F:DNA-binding transcription factor activity"/>
    <property type="evidence" value="ECO:0007669"/>
    <property type="project" value="InterPro"/>
</dbReference>
<evidence type="ECO:0000256" key="3">
    <source>
        <dbReference type="ARBA" id="ARBA00023125"/>
    </source>
</evidence>
<dbReference type="CDD" id="cd05466">
    <property type="entry name" value="PBP2_LTTR_substrate"/>
    <property type="match status" value="1"/>
</dbReference>
<evidence type="ECO:0000313" key="7">
    <source>
        <dbReference type="Proteomes" id="UP000248395"/>
    </source>
</evidence>
<evidence type="ECO:0000256" key="1">
    <source>
        <dbReference type="ARBA" id="ARBA00009437"/>
    </source>
</evidence>
<organism evidence="6 7">
    <name type="scientific">Aquitalea magnusonii</name>
    <dbReference type="NCBI Taxonomy" id="332411"/>
    <lineage>
        <taxon>Bacteria</taxon>
        <taxon>Pseudomonadati</taxon>
        <taxon>Pseudomonadota</taxon>
        <taxon>Betaproteobacteria</taxon>
        <taxon>Neisseriales</taxon>
        <taxon>Chromobacteriaceae</taxon>
        <taxon>Aquitalea</taxon>
    </lineage>
</organism>
<dbReference type="Gene3D" id="1.10.10.10">
    <property type="entry name" value="Winged helix-like DNA-binding domain superfamily/Winged helix DNA-binding domain"/>
    <property type="match status" value="1"/>
</dbReference>
<dbReference type="FunFam" id="1.10.10.10:FF:000001">
    <property type="entry name" value="LysR family transcriptional regulator"/>
    <property type="match status" value="1"/>
</dbReference>
<dbReference type="InterPro" id="IPR036390">
    <property type="entry name" value="WH_DNA-bd_sf"/>
</dbReference>
<evidence type="ECO:0000313" key="6">
    <source>
        <dbReference type="EMBL" id="PXX48641.1"/>
    </source>
</evidence>
<gene>
    <name evidence="6" type="ORF">DFR38_10611</name>
</gene>
<accession>A0A318JI80</accession>
<dbReference type="PROSITE" id="PS50931">
    <property type="entry name" value="HTH_LYSR"/>
    <property type="match status" value="1"/>
</dbReference>
<keyword evidence="2" id="KW-0805">Transcription regulation</keyword>
<dbReference type="Proteomes" id="UP000248395">
    <property type="component" value="Unassembled WGS sequence"/>
</dbReference>
<keyword evidence="3 6" id="KW-0238">DNA-binding</keyword>
<dbReference type="OrthoDB" id="196624at2"/>
<evidence type="ECO:0000256" key="2">
    <source>
        <dbReference type="ARBA" id="ARBA00023015"/>
    </source>
</evidence>
<proteinExistence type="inferred from homology"/>
<dbReference type="EMBL" id="QJKC01000006">
    <property type="protein sequence ID" value="PXX48641.1"/>
    <property type="molecule type" value="Genomic_DNA"/>
</dbReference>
<dbReference type="Pfam" id="PF00126">
    <property type="entry name" value="HTH_1"/>
    <property type="match status" value="1"/>
</dbReference>
<dbReference type="PRINTS" id="PR00039">
    <property type="entry name" value="HTHLYSR"/>
</dbReference>